<proteinExistence type="predicted"/>
<dbReference type="EMBL" id="BQNB010010633">
    <property type="protein sequence ID" value="GJS79920.1"/>
    <property type="molecule type" value="Genomic_DNA"/>
</dbReference>
<comment type="caution">
    <text evidence="1">The sequence shown here is derived from an EMBL/GenBank/DDBJ whole genome shotgun (WGS) entry which is preliminary data.</text>
</comment>
<protein>
    <submittedName>
        <fullName evidence="1">Uncharacterized protein</fullName>
    </submittedName>
</protein>
<evidence type="ECO:0000313" key="2">
    <source>
        <dbReference type="Proteomes" id="UP001151760"/>
    </source>
</evidence>
<reference evidence="1" key="1">
    <citation type="journal article" date="2022" name="Int. J. Mol. Sci.">
        <title>Draft Genome of Tanacetum Coccineum: Genomic Comparison of Closely Related Tanacetum-Family Plants.</title>
        <authorList>
            <person name="Yamashiro T."/>
            <person name="Shiraishi A."/>
            <person name="Nakayama K."/>
            <person name="Satake H."/>
        </authorList>
    </citation>
    <scope>NUCLEOTIDE SEQUENCE</scope>
</reference>
<organism evidence="1 2">
    <name type="scientific">Tanacetum coccineum</name>
    <dbReference type="NCBI Taxonomy" id="301880"/>
    <lineage>
        <taxon>Eukaryota</taxon>
        <taxon>Viridiplantae</taxon>
        <taxon>Streptophyta</taxon>
        <taxon>Embryophyta</taxon>
        <taxon>Tracheophyta</taxon>
        <taxon>Spermatophyta</taxon>
        <taxon>Magnoliopsida</taxon>
        <taxon>eudicotyledons</taxon>
        <taxon>Gunneridae</taxon>
        <taxon>Pentapetalae</taxon>
        <taxon>asterids</taxon>
        <taxon>campanulids</taxon>
        <taxon>Asterales</taxon>
        <taxon>Asteraceae</taxon>
        <taxon>Asteroideae</taxon>
        <taxon>Anthemideae</taxon>
        <taxon>Anthemidinae</taxon>
        <taxon>Tanacetum</taxon>
    </lineage>
</organism>
<keyword evidence="2" id="KW-1185">Reference proteome</keyword>
<dbReference type="Proteomes" id="UP001151760">
    <property type="component" value="Unassembled WGS sequence"/>
</dbReference>
<evidence type="ECO:0000313" key="1">
    <source>
        <dbReference type="EMBL" id="GJS79920.1"/>
    </source>
</evidence>
<name>A0ABQ4YQE1_9ASTR</name>
<gene>
    <name evidence="1" type="ORF">Tco_0729801</name>
</gene>
<sequence length="164" mass="18876">MQDPSVEFHHHISISLLAMIESIGYVSEDVWDDMVGDMEERAPTIEALSQRVTNLSTTFARDTHEIYVRLEDAMDDRALWRGRVNTLFRDRQYHLRTTVLVKSEARCAQQAWSQVMDRNRAVHAELLAYRAQVQTHETHIKTRDARIGSLETLVATLVAQTLSL</sequence>
<reference evidence="1" key="2">
    <citation type="submission" date="2022-01" db="EMBL/GenBank/DDBJ databases">
        <authorList>
            <person name="Yamashiro T."/>
            <person name="Shiraishi A."/>
            <person name="Satake H."/>
            <person name="Nakayama K."/>
        </authorList>
    </citation>
    <scope>NUCLEOTIDE SEQUENCE</scope>
</reference>
<accession>A0ABQ4YQE1</accession>